<accession>A0A9X2GDH8</accession>
<evidence type="ECO:0000313" key="1">
    <source>
        <dbReference type="EMBL" id="MCP2267191.1"/>
    </source>
</evidence>
<evidence type="ECO:0000313" key="2">
    <source>
        <dbReference type="Proteomes" id="UP001139493"/>
    </source>
</evidence>
<proteinExistence type="predicted"/>
<dbReference type="InterPro" id="IPR016024">
    <property type="entry name" value="ARM-type_fold"/>
</dbReference>
<dbReference type="EMBL" id="JAMTCS010000016">
    <property type="protein sequence ID" value="MCP2267191.1"/>
    <property type="molecule type" value="Genomic_DNA"/>
</dbReference>
<reference evidence="1" key="1">
    <citation type="submission" date="2022-06" db="EMBL/GenBank/DDBJ databases">
        <title>Genomic Encyclopedia of Archaeal and Bacterial Type Strains, Phase II (KMG-II): from individual species to whole genera.</title>
        <authorList>
            <person name="Goeker M."/>
        </authorList>
    </citation>
    <scope>NUCLEOTIDE SEQUENCE</scope>
    <source>
        <strain evidence="1">DSM 26652</strain>
    </source>
</reference>
<dbReference type="AlphaFoldDB" id="A0A9X2GDH8"/>
<dbReference type="SUPFAM" id="SSF48371">
    <property type="entry name" value="ARM repeat"/>
    <property type="match status" value="1"/>
</dbReference>
<dbReference type="RefSeq" id="WP_253839564.1">
    <property type="nucleotide sequence ID" value="NZ_JAMTCS010000016.1"/>
</dbReference>
<organism evidence="1 2">
    <name type="scientific">Promicromonospora thailandica</name>
    <dbReference type="NCBI Taxonomy" id="765201"/>
    <lineage>
        <taxon>Bacteria</taxon>
        <taxon>Bacillati</taxon>
        <taxon>Actinomycetota</taxon>
        <taxon>Actinomycetes</taxon>
        <taxon>Micrococcales</taxon>
        <taxon>Promicromonosporaceae</taxon>
        <taxon>Promicromonospora</taxon>
    </lineage>
</organism>
<dbReference type="Gene3D" id="1.25.40.290">
    <property type="entry name" value="ARM repeat domains"/>
    <property type="match status" value="1"/>
</dbReference>
<keyword evidence="2" id="KW-1185">Reference proteome</keyword>
<name>A0A9X2GDH8_9MICO</name>
<gene>
    <name evidence="1" type="ORF">APR03_004563</name>
</gene>
<protein>
    <submittedName>
        <fullName evidence="1">3-methyladenine DNA glycosylase AlkC</fullName>
    </submittedName>
</protein>
<dbReference type="Proteomes" id="UP001139493">
    <property type="component" value="Unassembled WGS sequence"/>
</dbReference>
<comment type="caution">
    <text evidence="1">The sequence shown here is derived from an EMBL/GenBank/DDBJ whole genome shotgun (WGS) entry which is preliminary data.</text>
</comment>
<sequence length="383" mass="40696">MPFADEMIGTSTVAHLVASVASALPGAPLTVLRGASARIAGLALRERVDLLEGALLTDVPGRYPGLAEAVRAALDGPVPLHGWAVWPVSTAVAAAAVEDGTPATFDDAVVLLERLTGVLTSEFAIRTLINHDPDRALAAALAWTASPDEHVRRLASEGTRPYLPWAIRVPALSARGDATLPVLDALYRDPSEYVRRSVANHLNDLSRDHPGLVVRTAARWLADPAPDGSTPRLVRHALRTLVKKGDPGALALLGYASPAALTIDGPHLDRTVVETGGTVELRALLRNDGEAAVRLLVDYVVHHRKANGTQTPKTFKLTTVTLEPGQSTEVRRAHSFREITTRRYHPGAHAVALQVNGVLTEAVAFEVVGREAVAAGEPRARTA</sequence>